<accession>A0A6P1MFN9</accession>
<organism evidence="3 4">
    <name type="scientific">Tichowtungia aerotolerans</name>
    <dbReference type="NCBI Taxonomy" id="2697043"/>
    <lineage>
        <taxon>Bacteria</taxon>
        <taxon>Pseudomonadati</taxon>
        <taxon>Kiritimatiellota</taxon>
        <taxon>Tichowtungiia</taxon>
        <taxon>Tichowtungiales</taxon>
        <taxon>Tichowtungiaceae</taxon>
        <taxon>Tichowtungia</taxon>
    </lineage>
</organism>
<evidence type="ECO:0000256" key="1">
    <source>
        <dbReference type="SAM" id="MobiDB-lite"/>
    </source>
</evidence>
<sequence length="376" mass="41010">MDSGERSKFDSTARPGSVAYKTLGLVIGSAIIGSAVTVLFLRIAEGGAETFSTASLMGFFFMVVLATSATALALSAISLSRAAERTMNQKSREISEMQVQVATQAAKTMGLLEESALLVGEEIVKSVCERFDMFRDDIRTELPRREVIRTDVTEAVKQALSAIHVASSEKPVKERVEPSTAVVVEKPPPEKPEMSPEEAEEMADKKYGDFKDIVLLGIANYPGVIARKIGEGHYRTEGDELADGAFTIKHDSVAVCTFATGDVMESRFLGKTGDSFSDFLKSLFNELKKKHFTRVFFVFDGVLTNVSPYSKALNAFRSCIDAGTFAQFELFEGSPETVIPELTERVSQLMALEAEQEMDAPPLSFREQMLASGSEG</sequence>
<dbReference type="KEGG" id="taer:GT409_13595"/>
<reference evidence="3 4" key="1">
    <citation type="submission" date="2020-01" db="EMBL/GenBank/DDBJ databases">
        <title>Ponticoccus aerotolerans gen. nov., sp. nov., an anaerobic bacterium and proposal of Ponticoccusceae fam. nov., Ponticoccusles ord. nov. and Ponticoccuse classis nov. in the phylum Kiritimatiellaeota.</title>
        <authorList>
            <person name="Zhou L.Y."/>
            <person name="Du Z.J."/>
        </authorList>
    </citation>
    <scope>NUCLEOTIDE SEQUENCE [LARGE SCALE GENOMIC DNA]</scope>
    <source>
        <strain evidence="3 4">S-5007</strain>
    </source>
</reference>
<evidence type="ECO:0000313" key="3">
    <source>
        <dbReference type="EMBL" id="QHI70426.1"/>
    </source>
</evidence>
<dbReference type="RefSeq" id="WP_160629603.1">
    <property type="nucleotide sequence ID" value="NZ_CP047593.1"/>
</dbReference>
<gene>
    <name evidence="3" type="ORF">GT409_13595</name>
</gene>
<feature type="transmembrane region" description="Helical" evidence="2">
    <location>
        <begin position="20"/>
        <end position="44"/>
    </location>
</feature>
<dbReference type="AlphaFoldDB" id="A0A6P1MFN9"/>
<keyword evidence="2" id="KW-1133">Transmembrane helix</keyword>
<proteinExistence type="predicted"/>
<dbReference type="EMBL" id="CP047593">
    <property type="protein sequence ID" value="QHI70426.1"/>
    <property type="molecule type" value="Genomic_DNA"/>
</dbReference>
<feature type="transmembrane region" description="Helical" evidence="2">
    <location>
        <begin position="56"/>
        <end position="79"/>
    </location>
</feature>
<keyword evidence="4" id="KW-1185">Reference proteome</keyword>
<feature type="region of interest" description="Disordered" evidence="1">
    <location>
        <begin position="174"/>
        <end position="197"/>
    </location>
</feature>
<keyword evidence="2" id="KW-0812">Transmembrane</keyword>
<dbReference type="Proteomes" id="UP000464954">
    <property type="component" value="Chromosome"/>
</dbReference>
<name>A0A6P1MFN9_9BACT</name>
<evidence type="ECO:0000256" key="2">
    <source>
        <dbReference type="SAM" id="Phobius"/>
    </source>
</evidence>
<keyword evidence="2" id="KW-0472">Membrane</keyword>
<evidence type="ECO:0000313" key="4">
    <source>
        <dbReference type="Proteomes" id="UP000464954"/>
    </source>
</evidence>
<protein>
    <submittedName>
        <fullName evidence="3">Uncharacterized protein</fullName>
    </submittedName>
</protein>